<feature type="domain" description="4Fe-4S ferredoxin-type" evidence="7">
    <location>
        <begin position="271"/>
        <end position="301"/>
    </location>
</feature>
<evidence type="ECO:0000256" key="5">
    <source>
        <dbReference type="ARBA" id="ARBA00023014"/>
    </source>
</evidence>
<dbReference type="InterPro" id="IPR017896">
    <property type="entry name" value="4Fe4S_Fe-S-bd"/>
</dbReference>
<dbReference type="InterPro" id="IPR051460">
    <property type="entry name" value="HdrC_iron-sulfur_subunit"/>
</dbReference>
<evidence type="ECO:0000256" key="2">
    <source>
        <dbReference type="ARBA" id="ARBA00022723"/>
    </source>
</evidence>
<evidence type="ECO:0000256" key="6">
    <source>
        <dbReference type="SAM" id="Phobius"/>
    </source>
</evidence>
<feature type="transmembrane region" description="Helical" evidence="6">
    <location>
        <begin position="207"/>
        <end position="226"/>
    </location>
</feature>
<feature type="transmembrane region" description="Helical" evidence="6">
    <location>
        <begin position="110"/>
        <end position="134"/>
    </location>
</feature>
<dbReference type="PROSITE" id="PS00198">
    <property type="entry name" value="4FE4S_FER_1"/>
    <property type="match status" value="2"/>
</dbReference>
<keyword evidence="6" id="KW-1133">Transmembrane helix</keyword>
<keyword evidence="5" id="KW-0411">Iron-sulfur</keyword>
<evidence type="ECO:0000256" key="1">
    <source>
        <dbReference type="ARBA" id="ARBA00022485"/>
    </source>
</evidence>
<feature type="transmembrane region" description="Helical" evidence="6">
    <location>
        <begin position="16"/>
        <end position="33"/>
    </location>
</feature>
<dbReference type="Pfam" id="PF02754">
    <property type="entry name" value="CCG"/>
    <property type="match status" value="2"/>
</dbReference>
<evidence type="ECO:0000256" key="4">
    <source>
        <dbReference type="ARBA" id="ARBA00023004"/>
    </source>
</evidence>
<dbReference type="GO" id="GO:0016491">
    <property type="term" value="F:oxidoreductase activity"/>
    <property type="evidence" value="ECO:0007669"/>
    <property type="project" value="UniProtKB-KW"/>
</dbReference>
<name>A0A1W9S3J3_9BACT</name>
<evidence type="ECO:0000313" key="9">
    <source>
        <dbReference type="Proteomes" id="UP000192611"/>
    </source>
</evidence>
<dbReference type="PROSITE" id="PS51379">
    <property type="entry name" value="4FE4S_FER_2"/>
    <property type="match status" value="1"/>
</dbReference>
<dbReference type="SUPFAM" id="SSF46548">
    <property type="entry name" value="alpha-helical ferredoxin"/>
    <property type="match status" value="1"/>
</dbReference>
<dbReference type="InterPro" id="IPR036197">
    <property type="entry name" value="NarG-like_sf"/>
</dbReference>
<reference evidence="9" key="1">
    <citation type="submission" date="2017-03" db="EMBL/GenBank/DDBJ databases">
        <title>Novel pathways for hydrocarbon cycling and metabolic interdependencies in hydrothermal sediment communities.</title>
        <authorList>
            <person name="Dombrowski N."/>
            <person name="Seitz K."/>
            <person name="Teske A."/>
            <person name="Baker B."/>
        </authorList>
    </citation>
    <scope>NUCLEOTIDE SEQUENCE [LARGE SCALE GENOMIC DNA]</scope>
</reference>
<dbReference type="GO" id="GO:0005886">
    <property type="term" value="C:plasma membrane"/>
    <property type="evidence" value="ECO:0007669"/>
    <property type="project" value="TreeGrafter"/>
</dbReference>
<keyword evidence="6" id="KW-0472">Membrane</keyword>
<gene>
    <name evidence="8" type="ORF">B6D57_00430</name>
</gene>
<dbReference type="PANTHER" id="PTHR43255:SF1">
    <property type="entry name" value="IRON-SULFUR-BINDING OXIDOREDUCTASE FADF-RELATED"/>
    <property type="match status" value="1"/>
</dbReference>
<keyword evidence="4" id="KW-0408">Iron</keyword>
<feature type="transmembrane region" description="Helical" evidence="6">
    <location>
        <begin position="76"/>
        <end position="98"/>
    </location>
</feature>
<dbReference type="EMBL" id="NATQ01000005">
    <property type="protein sequence ID" value="OQX91245.1"/>
    <property type="molecule type" value="Genomic_DNA"/>
</dbReference>
<accession>A0A1W9S3J3</accession>
<feature type="transmembrane region" description="Helical" evidence="6">
    <location>
        <begin position="155"/>
        <end position="174"/>
    </location>
</feature>
<evidence type="ECO:0000259" key="7">
    <source>
        <dbReference type="PROSITE" id="PS51379"/>
    </source>
</evidence>
<dbReference type="Gene3D" id="1.10.1060.10">
    <property type="entry name" value="Alpha-helical ferredoxin"/>
    <property type="match status" value="1"/>
</dbReference>
<dbReference type="AlphaFoldDB" id="A0A1W9S3J3"/>
<dbReference type="InterPro" id="IPR009051">
    <property type="entry name" value="Helical_ferredxn"/>
</dbReference>
<dbReference type="GO" id="GO:0046872">
    <property type="term" value="F:metal ion binding"/>
    <property type="evidence" value="ECO:0007669"/>
    <property type="project" value="UniProtKB-KW"/>
</dbReference>
<organism evidence="8 9">
    <name type="scientific">Candidatus Coatesbacteria bacterium 4484_99</name>
    <dbReference type="NCBI Taxonomy" id="1970774"/>
    <lineage>
        <taxon>Bacteria</taxon>
        <taxon>Candidatus Coatesiibacteriota</taxon>
    </lineage>
</organism>
<proteinExistence type="predicted"/>
<dbReference type="PANTHER" id="PTHR43255">
    <property type="entry name" value="IRON-SULFUR-BINDING OXIDOREDUCTASE FADF-RELATED-RELATED"/>
    <property type="match status" value="1"/>
</dbReference>
<dbReference type="Pfam" id="PF13237">
    <property type="entry name" value="Fer4_10"/>
    <property type="match status" value="1"/>
</dbReference>
<dbReference type="InterPro" id="IPR017900">
    <property type="entry name" value="4Fe4S_Fe_S_CS"/>
</dbReference>
<dbReference type="SUPFAM" id="SSF103501">
    <property type="entry name" value="Respiratory nitrate reductase 1 gamma chain"/>
    <property type="match status" value="1"/>
</dbReference>
<keyword evidence="6" id="KW-0812">Transmembrane</keyword>
<keyword evidence="1" id="KW-0004">4Fe-4S</keyword>
<dbReference type="InterPro" id="IPR004017">
    <property type="entry name" value="Cys_rich_dom"/>
</dbReference>
<protein>
    <recommendedName>
        <fullName evidence="7">4Fe-4S ferredoxin-type domain-containing protein</fullName>
    </recommendedName>
</protein>
<keyword evidence="2" id="KW-0479">Metal-binding</keyword>
<keyword evidence="3" id="KW-0560">Oxidoreductase</keyword>
<comment type="caution">
    <text evidence="8">The sequence shown here is derived from an EMBL/GenBank/DDBJ whole genome shotgun (WGS) entry which is preliminary data.</text>
</comment>
<dbReference type="Proteomes" id="UP000192611">
    <property type="component" value="Unassembled WGS sequence"/>
</dbReference>
<sequence>MNPTREVFENIPHHNWLYILATIGVISLIYGITRRIILWRKGKNINRTDRISTRLINTIKQIFIAPKQYYRSYRAIFHLLIFWGFAILFIGTVLVFSHEYFGFETMHGSFYLAMSFALDLFGILLIIGCILALFRRYILLPEGLDRKPEDLFTPILLILVVLSGFLVEGARISIAQPSFERWSFGGWAIASLFTGLSDTTRLILHRYLWWVHISLASLFIGLIPYLKLSHFLYAPLSIFTSSLEPKGHLPMIEDIEEQEVFGAPTIKDLTYKDLIDADACVRCGRCQEVCPAYNSGKPLSPKKLIQDLKLEMNTLSRVRKNNNGLEEIVGHTIQADELWACTTCFACQEFCPIFIEHIPKIVELRRSEVLNVSRFPEELNLTFKNLETNYNPWGIGFADRDKWAEGLDIKRFEKPGDAEYLLFVGCMGSYDDRAIKAMRALVSILKKAGIDFAILGTEELCCGDSARRLGNEYLYQILTMENIEKFNERNITKIITACPHGYNTLKNEYSKFGFKGEIYHHTHIITEAIKDGNINIGHKNSPTIVYHDSCYLGRYNNIYNEPREIIKRATGSNPFEPKNTRRSSFCCGAGGGRMWMEETIGSRINEVRFDELMGCGTDVIAVSCPFCLTMLNDGKKAKAPDSDIEIMDIAEIVERAIS</sequence>
<dbReference type="GO" id="GO:0051539">
    <property type="term" value="F:4 iron, 4 sulfur cluster binding"/>
    <property type="evidence" value="ECO:0007669"/>
    <property type="project" value="UniProtKB-KW"/>
</dbReference>
<evidence type="ECO:0000313" key="8">
    <source>
        <dbReference type="EMBL" id="OQX91245.1"/>
    </source>
</evidence>
<dbReference type="Gene3D" id="1.20.950.20">
    <property type="entry name" value="Transmembrane di-heme cytochromes, Chain C"/>
    <property type="match status" value="1"/>
</dbReference>
<evidence type="ECO:0000256" key="3">
    <source>
        <dbReference type="ARBA" id="ARBA00023002"/>
    </source>
</evidence>